<accession>A0ABV1FRS0</accession>
<name>A0ABV1FRS0_9BACT</name>
<evidence type="ECO:0000313" key="1">
    <source>
        <dbReference type="EMBL" id="MEQ2487108.1"/>
    </source>
</evidence>
<keyword evidence="2" id="KW-1185">Reference proteome</keyword>
<dbReference type="RefSeq" id="WP_215760240.1">
    <property type="nucleotide sequence ID" value="NZ_JAHKBE010000035.1"/>
</dbReference>
<dbReference type="Gene3D" id="2.70.98.70">
    <property type="match status" value="1"/>
</dbReference>
<dbReference type="Proteomes" id="UP001487296">
    <property type="component" value="Unassembled WGS sequence"/>
</dbReference>
<gene>
    <name evidence="1" type="ORF">AAAT34_08585</name>
</gene>
<comment type="caution">
    <text evidence="1">The sequence shown here is derived from an EMBL/GenBank/DDBJ whole genome shotgun (WGS) entry which is preliminary data.</text>
</comment>
<evidence type="ECO:0000313" key="2">
    <source>
        <dbReference type="Proteomes" id="UP001487296"/>
    </source>
</evidence>
<reference evidence="1 2" key="1">
    <citation type="submission" date="2024-04" db="EMBL/GenBank/DDBJ databases">
        <title>Human intestinal bacterial collection.</title>
        <authorList>
            <person name="Pauvert C."/>
            <person name="Hitch T.C.A."/>
            <person name="Clavel T."/>
        </authorList>
    </citation>
    <scope>NUCLEOTIDE SEQUENCE [LARGE SCALE GENOMIC DNA]</scope>
    <source>
        <strain evidence="1 2">CLA-AA-H145</strain>
    </source>
</reference>
<sequence>MKYRVLYVVGAVFLLFANPSCYLAKKKVEIRPLVKEEQPVLTFVARQKGKAWSHPFVCVYEPSSDTEPGDIASVNYFEPNEPNNVGIIVKLKNGTEQRIVCLENGKVETK</sequence>
<organism evidence="1 2">
    <name type="scientific">Hallella faecis</name>
    <dbReference type="NCBI Taxonomy" id="2841596"/>
    <lineage>
        <taxon>Bacteria</taxon>
        <taxon>Pseudomonadati</taxon>
        <taxon>Bacteroidota</taxon>
        <taxon>Bacteroidia</taxon>
        <taxon>Bacteroidales</taxon>
        <taxon>Prevotellaceae</taxon>
        <taxon>Hallella</taxon>
    </lineage>
</organism>
<proteinExistence type="predicted"/>
<dbReference type="EMBL" id="JBBNFP010000032">
    <property type="protein sequence ID" value="MEQ2487108.1"/>
    <property type="molecule type" value="Genomic_DNA"/>
</dbReference>
<protein>
    <submittedName>
        <fullName evidence="1">Uncharacterized protein</fullName>
    </submittedName>
</protein>